<evidence type="ECO:0000256" key="1">
    <source>
        <dbReference type="ARBA" id="ARBA00004225"/>
    </source>
</evidence>
<evidence type="ECO:0000256" key="4">
    <source>
        <dbReference type="ARBA" id="ARBA00023128"/>
    </source>
</evidence>
<dbReference type="GO" id="GO:0005741">
    <property type="term" value="C:mitochondrial outer membrane"/>
    <property type="evidence" value="ECO:0007669"/>
    <property type="project" value="TreeGrafter"/>
</dbReference>
<reference evidence="7 8" key="1">
    <citation type="journal article" date="2018" name="Front. Microbiol.">
        <title>Genome-Wide Analysis of Corynespora cassiicola Leaf Fall Disease Putative Effectors.</title>
        <authorList>
            <person name="Lopez D."/>
            <person name="Ribeiro S."/>
            <person name="Label P."/>
            <person name="Fumanal B."/>
            <person name="Venisse J.S."/>
            <person name="Kohler A."/>
            <person name="de Oliveira R.R."/>
            <person name="Labutti K."/>
            <person name="Lipzen A."/>
            <person name="Lail K."/>
            <person name="Bauer D."/>
            <person name="Ohm R.A."/>
            <person name="Barry K.W."/>
            <person name="Spatafora J."/>
            <person name="Grigoriev I.V."/>
            <person name="Martin F.M."/>
            <person name="Pujade-Renaud V."/>
        </authorList>
    </citation>
    <scope>NUCLEOTIDE SEQUENCE [LARGE SCALE GENOMIC DNA]</scope>
    <source>
        <strain evidence="7 8">Philippines</strain>
    </source>
</reference>
<feature type="transmembrane region" description="Helical" evidence="6">
    <location>
        <begin position="539"/>
        <end position="560"/>
    </location>
</feature>
<sequence length="673" mass="75830">MSFVVDQVRRIDGQLDRLQLSTTRYGSTFSITAAEAHDPAKTTRIAHLQALVKSLSTTSSAKSALVPAPKIKQILEDANLSTTCSTCTQLFEAADDDYEQHEQGATTYEHELEWLLISKATAQTYGEILNTILEQTIPLEDDIWYWDDILSTYRFAGLYSVQTSPLRLWNWSLDIYNDVRGRGGQLANGWKQFYGLVKDAIRERSIVDIQRKVVSPLALVRNEGRKKRDALKRIRYINANALGILLGEGLSNESIHDEGFQSATPRFGGPRDNRNRWKSSVAKSIALMDAVVQKVNDADLHVDKFDDSVASITQDDHYYELHEPSGEQAATNLKPKDVASRLHNLLSHALPKYTSTFNTVVKENGRPSPLIRYWLPATVLLVSSTTILRIAVHRKEEIATWIREFGQTVIDFWTNWVIEPTKKVIGTIRHDESSEVSILSKRSLEADRASLERMVVDFAIQNPDGPALNETQIADMRAKVREGDLTPVLKAYEKDIQNPVKGAIMGNLASALLIQVQKTKVDIEVAMSGIDSILKSQELLFGFIGLTPGVLVTIAVYRWLRGVFSSRKGVQQWARQGRLLLILSETRAYAARNIDRILVGATPTEFGEISYKDHGLLLCEVHLLRQAASGVLPRRIFHDFLVEIDELVDVRTGIDRQQKVVERIRWAYSKWLT</sequence>
<dbReference type="STRING" id="1448308.A0A2T2NNF6"/>
<dbReference type="PANTHER" id="PTHR28234">
    <property type="entry name" value="NUCLEAR CONTROL OF ATPASE PROTEIN 2"/>
    <property type="match status" value="1"/>
</dbReference>
<dbReference type="Proteomes" id="UP000240883">
    <property type="component" value="Unassembled WGS sequence"/>
</dbReference>
<gene>
    <name evidence="7" type="ORF">BS50DRAFT_621095</name>
</gene>
<dbReference type="OrthoDB" id="413313at2759"/>
<dbReference type="InterPro" id="IPR013946">
    <property type="entry name" value="NCA2-like"/>
</dbReference>
<comment type="subcellular location">
    <subcellularLocation>
        <location evidence="1">Mitochondrion membrane</location>
        <topology evidence="1">Multi-pass membrane protein</topology>
    </subcellularLocation>
</comment>
<evidence type="ECO:0000256" key="5">
    <source>
        <dbReference type="ARBA" id="ARBA00023136"/>
    </source>
</evidence>
<keyword evidence="8" id="KW-1185">Reference proteome</keyword>
<accession>A0A2T2NNF6</accession>
<keyword evidence="4" id="KW-0496">Mitochondrion</keyword>
<keyword evidence="3 6" id="KW-1133">Transmembrane helix</keyword>
<evidence type="ECO:0000256" key="2">
    <source>
        <dbReference type="ARBA" id="ARBA00022692"/>
    </source>
</evidence>
<protein>
    <submittedName>
        <fullName evidence="7">NCA2-domain-containing protein</fullName>
    </submittedName>
</protein>
<dbReference type="PANTHER" id="PTHR28234:SF1">
    <property type="entry name" value="NUCLEAR CONTROL OF ATPASE PROTEIN 2"/>
    <property type="match status" value="1"/>
</dbReference>
<keyword evidence="2 6" id="KW-0812">Transmembrane</keyword>
<name>A0A2T2NNF6_CORCC</name>
<dbReference type="Pfam" id="PF08637">
    <property type="entry name" value="NCA2"/>
    <property type="match status" value="1"/>
</dbReference>
<dbReference type="AlphaFoldDB" id="A0A2T2NNF6"/>
<proteinExistence type="predicted"/>
<evidence type="ECO:0000256" key="3">
    <source>
        <dbReference type="ARBA" id="ARBA00022989"/>
    </source>
</evidence>
<dbReference type="EMBL" id="KZ678135">
    <property type="protein sequence ID" value="PSN66953.1"/>
    <property type="molecule type" value="Genomic_DNA"/>
</dbReference>
<evidence type="ECO:0000313" key="8">
    <source>
        <dbReference type="Proteomes" id="UP000240883"/>
    </source>
</evidence>
<organism evidence="7 8">
    <name type="scientific">Corynespora cassiicola Philippines</name>
    <dbReference type="NCBI Taxonomy" id="1448308"/>
    <lineage>
        <taxon>Eukaryota</taxon>
        <taxon>Fungi</taxon>
        <taxon>Dikarya</taxon>
        <taxon>Ascomycota</taxon>
        <taxon>Pezizomycotina</taxon>
        <taxon>Dothideomycetes</taxon>
        <taxon>Pleosporomycetidae</taxon>
        <taxon>Pleosporales</taxon>
        <taxon>Corynesporascaceae</taxon>
        <taxon>Corynespora</taxon>
    </lineage>
</organism>
<evidence type="ECO:0000256" key="6">
    <source>
        <dbReference type="SAM" id="Phobius"/>
    </source>
</evidence>
<evidence type="ECO:0000313" key="7">
    <source>
        <dbReference type="EMBL" id="PSN66953.1"/>
    </source>
</evidence>
<keyword evidence="5 6" id="KW-0472">Membrane</keyword>